<dbReference type="InterPro" id="IPR036047">
    <property type="entry name" value="F-box-like_dom_sf"/>
</dbReference>
<dbReference type="Pfam" id="PF07734">
    <property type="entry name" value="FBA_1"/>
    <property type="match status" value="1"/>
</dbReference>
<evidence type="ECO:0000259" key="1">
    <source>
        <dbReference type="SMART" id="SM00256"/>
    </source>
</evidence>
<organism evidence="2 3">
    <name type="scientific">Heracleum sosnowskyi</name>
    <dbReference type="NCBI Taxonomy" id="360622"/>
    <lineage>
        <taxon>Eukaryota</taxon>
        <taxon>Viridiplantae</taxon>
        <taxon>Streptophyta</taxon>
        <taxon>Embryophyta</taxon>
        <taxon>Tracheophyta</taxon>
        <taxon>Spermatophyta</taxon>
        <taxon>Magnoliopsida</taxon>
        <taxon>eudicotyledons</taxon>
        <taxon>Gunneridae</taxon>
        <taxon>Pentapetalae</taxon>
        <taxon>asterids</taxon>
        <taxon>campanulids</taxon>
        <taxon>Apiales</taxon>
        <taxon>Apiaceae</taxon>
        <taxon>Apioideae</taxon>
        <taxon>apioid superclade</taxon>
        <taxon>Tordylieae</taxon>
        <taxon>Tordyliinae</taxon>
        <taxon>Heracleum</taxon>
    </lineage>
</organism>
<proteinExistence type="predicted"/>
<name>A0AAD8GQ33_9APIA</name>
<evidence type="ECO:0000313" key="3">
    <source>
        <dbReference type="Proteomes" id="UP001237642"/>
    </source>
</evidence>
<dbReference type="InterPro" id="IPR017451">
    <property type="entry name" value="F-box-assoc_interact_dom"/>
</dbReference>
<dbReference type="InterPro" id="IPR006527">
    <property type="entry name" value="F-box-assoc_dom_typ1"/>
</dbReference>
<keyword evidence="3" id="KW-1185">Reference proteome</keyword>
<dbReference type="Gene3D" id="1.20.1280.50">
    <property type="match status" value="1"/>
</dbReference>
<dbReference type="PANTHER" id="PTHR31672">
    <property type="entry name" value="BNACNNG10540D PROTEIN"/>
    <property type="match status" value="1"/>
</dbReference>
<dbReference type="SUPFAM" id="SSF81383">
    <property type="entry name" value="F-box domain"/>
    <property type="match status" value="1"/>
</dbReference>
<evidence type="ECO:0000313" key="2">
    <source>
        <dbReference type="EMBL" id="KAK1352955.1"/>
    </source>
</evidence>
<accession>A0AAD8GQ33</accession>
<gene>
    <name evidence="2" type="ORF">POM88_052793</name>
</gene>
<dbReference type="NCBIfam" id="TIGR01640">
    <property type="entry name" value="F_box_assoc_1"/>
    <property type="match status" value="1"/>
</dbReference>
<dbReference type="Proteomes" id="UP001237642">
    <property type="component" value="Unassembled WGS sequence"/>
</dbReference>
<dbReference type="SMART" id="SM00256">
    <property type="entry name" value="FBOX"/>
    <property type="match status" value="1"/>
</dbReference>
<feature type="domain" description="F-box" evidence="1">
    <location>
        <begin position="11"/>
        <end position="51"/>
    </location>
</feature>
<dbReference type="AlphaFoldDB" id="A0AAD8GQ33"/>
<protein>
    <recommendedName>
        <fullName evidence="1">F-box domain-containing protein</fullName>
    </recommendedName>
</protein>
<reference evidence="2" key="1">
    <citation type="submission" date="2023-02" db="EMBL/GenBank/DDBJ databases">
        <title>Genome of toxic invasive species Heracleum sosnowskyi carries increased number of genes despite the absence of recent whole-genome duplications.</title>
        <authorList>
            <person name="Schelkunov M."/>
            <person name="Shtratnikova V."/>
            <person name="Makarenko M."/>
            <person name="Klepikova A."/>
            <person name="Omelchenko D."/>
            <person name="Novikova G."/>
            <person name="Obukhova E."/>
            <person name="Bogdanov V."/>
            <person name="Penin A."/>
            <person name="Logacheva M."/>
        </authorList>
    </citation>
    <scope>NUCLEOTIDE SEQUENCE</scope>
    <source>
        <strain evidence="2">Hsosn_3</strain>
        <tissue evidence="2">Leaf</tissue>
    </source>
</reference>
<dbReference type="Pfam" id="PF00646">
    <property type="entry name" value="F-box"/>
    <property type="match status" value="1"/>
</dbReference>
<dbReference type="InterPro" id="IPR050796">
    <property type="entry name" value="SCF_F-box_component"/>
</dbReference>
<comment type="caution">
    <text evidence="2">The sequence shown here is derived from an EMBL/GenBank/DDBJ whole genome shotgun (WGS) entry which is preliminary data.</text>
</comment>
<reference evidence="2" key="2">
    <citation type="submission" date="2023-05" db="EMBL/GenBank/DDBJ databases">
        <authorList>
            <person name="Schelkunov M.I."/>
        </authorList>
    </citation>
    <scope>NUCLEOTIDE SEQUENCE</scope>
    <source>
        <strain evidence="2">Hsosn_3</strain>
        <tissue evidence="2">Leaf</tissue>
    </source>
</reference>
<sequence>MMKGTTSITDLHEHIILEILFFLPAKSIIRCSCVCKDWAKLIHQPYFPHEYLSRGKTPLQLVLGRDNSVVLAQFDEDLYTASAPSDFSVPESSIFDLNIGLLPIALHSPVYTCAVTSWILAFYLHPCIAYYPDRQYYKSCLYYCMYNPITGQHIVVEQTKRDGLKWRNSALIFVEKTNDLKLLEFHCNEQGRAEAYIRTIVTGTWRSIVEVPSTNAWRRIAGVPHQDFRRGLPVLLNGRYHWLDCNTENSKMVINSLDAREEIFRVIQTPMFVRNYESKRLGLLDGRLCLAMIDWESEVWMMNKYGIQESWTKTFVISMPAEPCTWLKNGELLMLRHYMYCTSKATCSSMVCYNPRSKACRYVHSHTPETMLTRVFFN</sequence>
<dbReference type="InterPro" id="IPR001810">
    <property type="entry name" value="F-box_dom"/>
</dbReference>
<dbReference type="PANTHER" id="PTHR31672:SF10">
    <property type="entry name" value="F-BOX DOMAIN-CONTAINING PROTEIN"/>
    <property type="match status" value="1"/>
</dbReference>
<dbReference type="EMBL" id="JAUIZM010000014">
    <property type="protein sequence ID" value="KAK1352955.1"/>
    <property type="molecule type" value="Genomic_DNA"/>
</dbReference>